<evidence type="ECO:0000313" key="3">
    <source>
        <dbReference type="EMBL" id="SME99714.1"/>
    </source>
</evidence>
<dbReference type="RefSeq" id="WP_085106474.1">
    <property type="nucleotide sequence ID" value="NZ_FXAC01000004.1"/>
</dbReference>
<sequence>MTATQTAPTEAGTATTAGARQHARAQEGTVVDAMPTVPSGSVDLVDAAGTVRDVVWAERVAGGNYTHRVLDRGTAVRLTDVAGDACATVLLYNAAEPFERLNVADTMKIQWQVHSGAGQVLLSDQGRALATLVEDSSGHHDGLYGPSARARNEERYGDGQVQGPSPAGRELLVLAGMKHGLDRRDIPPALSFFQGVEVSPAGRPSFTGSAGAGASLTLVTEMPCILLVANAAHPLDPREDYVCTPLDVLAWRDDPTGPDADAWTSTQERRRAYENTTEYLRARGGA</sequence>
<evidence type="ECO:0000313" key="4">
    <source>
        <dbReference type="Proteomes" id="UP000192929"/>
    </source>
</evidence>
<dbReference type="InterPro" id="IPR018959">
    <property type="entry name" value="DUF1989"/>
</dbReference>
<dbReference type="InterPro" id="IPR017792">
    <property type="entry name" value="UAAP1"/>
</dbReference>
<dbReference type="EMBL" id="FXAC01000004">
    <property type="protein sequence ID" value="SME99714.1"/>
    <property type="molecule type" value="Genomic_DNA"/>
</dbReference>
<dbReference type="PANTHER" id="PTHR31527:SF0">
    <property type="entry name" value="RE64534P"/>
    <property type="match status" value="1"/>
</dbReference>
<feature type="compositionally biased region" description="Low complexity" evidence="1">
    <location>
        <begin position="1"/>
        <end position="20"/>
    </location>
</feature>
<dbReference type="NCBIfam" id="TIGR03425">
    <property type="entry name" value="urea_degr_2"/>
    <property type="match status" value="1"/>
</dbReference>
<proteinExistence type="predicted"/>
<evidence type="ECO:0000256" key="1">
    <source>
        <dbReference type="SAM" id="MobiDB-lite"/>
    </source>
</evidence>
<organism evidence="3 4">
    <name type="scientific">Kocuria marina subsp. indica</name>
    <dbReference type="NCBI Taxonomy" id="1049583"/>
    <lineage>
        <taxon>Bacteria</taxon>
        <taxon>Bacillati</taxon>
        <taxon>Actinomycetota</taxon>
        <taxon>Actinomycetes</taxon>
        <taxon>Micrococcales</taxon>
        <taxon>Micrococcaceae</taxon>
        <taxon>Kocuria</taxon>
    </lineage>
</organism>
<keyword evidence="4" id="KW-1185">Reference proteome</keyword>
<accession>A0A1X7CMX8</accession>
<dbReference type="PANTHER" id="PTHR31527">
    <property type="entry name" value="RE64534P"/>
    <property type="match status" value="1"/>
</dbReference>
<protein>
    <recommendedName>
        <fullName evidence="2">DUF1989 domain-containing protein</fullName>
    </recommendedName>
</protein>
<evidence type="ECO:0000259" key="2">
    <source>
        <dbReference type="Pfam" id="PF09347"/>
    </source>
</evidence>
<dbReference type="Proteomes" id="UP000192929">
    <property type="component" value="Unassembled WGS sequence"/>
</dbReference>
<feature type="region of interest" description="Disordered" evidence="1">
    <location>
        <begin position="1"/>
        <end position="26"/>
    </location>
</feature>
<gene>
    <name evidence="3" type="ORF">SAMN06296028_104159</name>
</gene>
<dbReference type="Pfam" id="PF09347">
    <property type="entry name" value="DUF1989"/>
    <property type="match status" value="1"/>
</dbReference>
<feature type="domain" description="DUF1989" evidence="2">
    <location>
        <begin position="58"/>
        <end position="225"/>
    </location>
</feature>
<name>A0A1X7CMX8_9MICC</name>
<dbReference type="AlphaFoldDB" id="A0A1X7CMX8"/>
<reference evidence="4" key="1">
    <citation type="submission" date="2017-04" db="EMBL/GenBank/DDBJ databases">
        <authorList>
            <person name="Varghese N."/>
            <person name="Submissions S."/>
        </authorList>
    </citation>
    <scope>NUCLEOTIDE SEQUENCE [LARGE SCALE GENOMIC DNA]</scope>
    <source>
        <strain evidence="4">NIO-1021</strain>
    </source>
</reference>